<evidence type="ECO:0000256" key="9">
    <source>
        <dbReference type="ARBA" id="ARBA00022895"/>
    </source>
</evidence>
<dbReference type="PANTHER" id="PTHR12066:SF0">
    <property type="entry name" value="TELOMERASE REVERSE TRANSCRIPTASE"/>
    <property type="match status" value="1"/>
</dbReference>
<evidence type="ECO:0000256" key="4">
    <source>
        <dbReference type="ARBA" id="ARBA00022454"/>
    </source>
</evidence>
<dbReference type="GO" id="GO:0046872">
    <property type="term" value="F:metal ion binding"/>
    <property type="evidence" value="ECO:0007669"/>
    <property type="project" value="UniProtKB-KW"/>
</dbReference>
<dbReference type="Gene3D" id="1.10.357.90">
    <property type="match status" value="1"/>
</dbReference>
<comment type="catalytic activity">
    <reaction evidence="13 14">
        <text>DNA(n) + a 2'-deoxyribonucleoside 5'-triphosphate = DNA(n+1) + diphosphate</text>
        <dbReference type="Rhea" id="RHEA:22508"/>
        <dbReference type="Rhea" id="RHEA-COMP:17339"/>
        <dbReference type="Rhea" id="RHEA-COMP:17340"/>
        <dbReference type="ChEBI" id="CHEBI:33019"/>
        <dbReference type="ChEBI" id="CHEBI:61560"/>
        <dbReference type="ChEBI" id="CHEBI:173112"/>
        <dbReference type="EC" id="2.7.7.49"/>
    </reaction>
</comment>
<evidence type="ECO:0000256" key="3">
    <source>
        <dbReference type="ARBA" id="ARBA00016182"/>
    </source>
</evidence>
<organism evidence="17 18">
    <name type="scientific">Ramazzottius varieornatus</name>
    <name type="common">Water bear</name>
    <name type="synonym">Tardigrade</name>
    <dbReference type="NCBI Taxonomy" id="947166"/>
    <lineage>
        <taxon>Eukaryota</taxon>
        <taxon>Metazoa</taxon>
        <taxon>Ecdysozoa</taxon>
        <taxon>Tardigrada</taxon>
        <taxon>Eutardigrada</taxon>
        <taxon>Parachela</taxon>
        <taxon>Hypsibioidea</taxon>
        <taxon>Ramazzottiidae</taxon>
        <taxon>Ramazzottius</taxon>
    </lineage>
</organism>
<dbReference type="GO" id="GO:0000333">
    <property type="term" value="C:telomerase catalytic core complex"/>
    <property type="evidence" value="ECO:0007669"/>
    <property type="project" value="TreeGrafter"/>
</dbReference>
<dbReference type="AlphaFoldDB" id="A0A1D1W0H3"/>
<dbReference type="Pfam" id="PF00078">
    <property type="entry name" value="RVT_1"/>
    <property type="match status" value="1"/>
</dbReference>
<dbReference type="GO" id="GO:0042162">
    <property type="term" value="F:telomeric DNA binding"/>
    <property type="evidence" value="ECO:0007669"/>
    <property type="project" value="TreeGrafter"/>
</dbReference>
<reference evidence="17 18" key="1">
    <citation type="journal article" date="2016" name="Nat. Commun.">
        <title>Extremotolerant tardigrade genome and improved radiotolerance of human cultured cells by tardigrade-unique protein.</title>
        <authorList>
            <person name="Hashimoto T."/>
            <person name="Horikawa D.D."/>
            <person name="Saito Y."/>
            <person name="Kuwahara H."/>
            <person name="Kozuka-Hata H."/>
            <person name="Shin-I T."/>
            <person name="Minakuchi Y."/>
            <person name="Ohishi K."/>
            <person name="Motoyama A."/>
            <person name="Aizu T."/>
            <person name="Enomoto A."/>
            <person name="Kondo K."/>
            <person name="Tanaka S."/>
            <person name="Hara Y."/>
            <person name="Koshikawa S."/>
            <person name="Sagara H."/>
            <person name="Miura T."/>
            <person name="Yokobori S."/>
            <person name="Miyagawa K."/>
            <person name="Suzuki Y."/>
            <person name="Kubo T."/>
            <person name="Oyama M."/>
            <person name="Kohara Y."/>
            <person name="Fujiyama A."/>
            <person name="Arakawa K."/>
            <person name="Katayama T."/>
            <person name="Toyoda A."/>
            <person name="Kunieda T."/>
        </authorList>
    </citation>
    <scope>NUCLEOTIDE SEQUENCE [LARGE SCALE GENOMIC DNA]</scope>
    <source>
        <strain evidence="17 18">YOKOZUNA-1</strain>
    </source>
</reference>
<dbReference type="Proteomes" id="UP000186922">
    <property type="component" value="Unassembled WGS sequence"/>
</dbReference>
<proteinExistence type="inferred from homology"/>
<protein>
    <recommendedName>
        <fullName evidence="3 14">Telomerase reverse transcriptase</fullName>
        <ecNumber evidence="2 14">2.7.7.49</ecNumber>
    </recommendedName>
    <alternativeName>
        <fullName evidence="12 14">Telomerase catalytic subunit</fullName>
    </alternativeName>
</protein>
<evidence type="ECO:0000256" key="8">
    <source>
        <dbReference type="ARBA" id="ARBA00022842"/>
    </source>
</evidence>
<keyword evidence="5 14" id="KW-0808">Transferase</keyword>
<dbReference type="OrthoDB" id="289721at2759"/>
<evidence type="ECO:0000256" key="2">
    <source>
        <dbReference type="ARBA" id="ARBA00012493"/>
    </source>
</evidence>
<dbReference type="Gene3D" id="3.30.70.2630">
    <property type="match status" value="1"/>
</dbReference>
<dbReference type="InterPro" id="IPR043502">
    <property type="entry name" value="DNA/RNA_pol_sf"/>
</dbReference>
<keyword evidence="11 14" id="KW-0539">Nucleus</keyword>
<evidence type="ECO:0000256" key="7">
    <source>
        <dbReference type="ARBA" id="ARBA00022723"/>
    </source>
</evidence>
<feature type="region of interest" description="Disordered" evidence="15">
    <location>
        <begin position="137"/>
        <end position="158"/>
    </location>
</feature>
<evidence type="ECO:0000259" key="16">
    <source>
        <dbReference type="PROSITE" id="PS50878"/>
    </source>
</evidence>
<gene>
    <name evidence="17" type="primary">RvY_15035-1</name>
    <name evidence="17" type="synonym">RvY_15035.1</name>
    <name evidence="17" type="ORF">RvY_15035</name>
</gene>
<accession>A0A1D1W0H3</accession>
<dbReference type="CDD" id="cd01648">
    <property type="entry name" value="TERT"/>
    <property type="match status" value="1"/>
</dbReference>
<dbReference type="PANTHER" id="PTHR12066">
    <property type="entry name" value="TELOMERASE REVERSE TRANSCRIPTASE"/>
    <property type="match status" value="1"/>
</dbReference>
<keyword evidence="6 14" id="KW-0548">Nucleotidyltransferase</keyword>
<evidence type="ECO:0000256" key="12">
    <source>
        <dbReference type="ARBA" id="ARBA00032044"/>
    </source>
</evidence>
<comment type="subcellular location">
    <subcellularLocation>
        <location evidence="14">Nucleus</location>
    </subcellularLocation>
    <subcellularLocation>
        <location evidence="14">Chromosome</location>
        <location evidence="14">Telomere</location>
    </subcellularLocation>
</comment>
<keyword evidence="7 14" id="KW-0479">Metal-binding</keyword>
<dbReference type="EC" id="2.7.7.49" evidence="2 14"/>
<dbReference type="EMBL" id="BDGG01000011">
    <property type="protein sequence ID" value="GAV04814.1"/>
    <property type="molecule type" value="Genomic_DNA"/>
</dbReference>
<evidence type="ECO:0000256" key="1">
    <source>
        <dbReference type="ARBA" id="ARBA00008001"/>
    </source>
</evidence>
<dbReference type="GO" id="GO:0070034">
    <property type="term" value="F:telomerase RNA binding"/>
    <property type="evidence" value="ECO:0007669"/>
    <property type="project" value="TreeGrafter"/>
</dbReference>
<dbReference type="GO" id="GO:0007004">
    <property type="term" value="P:telomere maintenance via telomerase"/>
    <property type="evidence" value="ECO:0007669"/>
    <property type="project" value="TreeGrafter"/>
</dbReference>
<evidence type="ECO:0000256" key="5">
    <source>
        <dbReference type="ARBA" id="ARBA00022679"/>
    </source>
</evidence>
<dbReference type="SUPFAM" id="SSF56672">
    <property type="entry name" value="DNA/RNA polymerases"/>
    <property type="match status" value="1"/>
</dbReference>
<keyword evidence="10 14" id="KW-0695">RNA-directed DNA polymerase</keyword>
<comment type="function">
    <text evidence="14">Telomerase is a ribonucleoprotein enzyme essential for the replication of chromosome termini in most eukaryotes. It elongates telomeres. It is a reverse transcriptase that adds simple sequence repeats to chromosome ends by copying a template sequence within the RNA component of the enzyme.</text>
</comment>
<dbReference type="SMART" id="SM00975">
    <property type="entry name" value="Telomerase_RBD"/>
    <property type="match status" value="1"/>
</dbReference>
<dbReference type="InterPro" id="IPR003545">
    <property type="entry name" value="Telomerase_RT"/>
</dbReference>
<evidence type="ECO:0000256" key="10">
    <source>
        <dbReference type="ARBA" id="ARBA00022918"/>
    </source>
</evidence>
<dbReference type="PRINTS" id="PR01365">
    <property type="entry name" value="TELOMERASERT"/>
</dbReference>
<evidence type="ECO:0000313" key="18">
    <source>
        <dbReference type="Proteomes" id="UP000186922"/>
    </source>
</evidence>
<comment type="caution">
    <text evidence="17">The sequence shown here is derived from an EMBL/GenBank/DDBJ whole genome shotgun (WGS) entry which is preliminary data.</text>
</comment>
<dbReference type="Gene3D" id="1.10.132.70">
    <property type="match status" value="1"/>
</dbReference>
<evidence type="ECO:0000256" key="6">
    <source>
        <dbReference type="ARBA" id="ARBA00022695"/>
    </source>
</evidence>
<dbReference type="STRING" id="947166.A0A1D1W0H3"/>
<keyword evidence="8 14" id="KW-0460">Magnesium</keyword>
<comment type="similarity">
    <text evidence="1 14">Belongs to the reverse transcriptase family. Telomerase subfamily.</text>
</comment>
<keyword evidence="9 14" id="KW-0779">Telomere</keyword>
<name>A0A1D1W0H3_RAMVA</name>
<dbReference type="GO" id="GO:0000781">
    <property type="term" value="C:chromosome, telomeric region"/>
    <property type="evidence" value="ECO:0007669"/>
    <property type="project" value="UniProtKB-SubCell"/>
</dbReference>
<dbReference type="InterPro" id="IPR021891">
    <property type="entry name" value="Telomerase_RBD"/>
</dbReference>
<evidence type="ECO:0000256" key="11">
    <source>
        <dbReference type="ARBA" id="ARBA00023242"/>
    </source>
</evidence>
<evidence type="ECO:0000256" key="14">
    <source>
        <dbReference type="RuleBase" id="RU365061"/>
    </source>
</evidence>
<dbReference type="Pfam" id="PF12009">
    <property type="entry name" value="Telomerase_RBD"/>
    <property type="match status" value="1"/>
</dbReference>
<keyword evidence="18" id="KW-1185">Reference proteome</keyword>
<sequence>METVTKSKATIPAKQPQVSPDRRLLLETHLYLPHERMLYAVDPPGPLLLRAKDALKAIQLTGEVFPKCFTEIYPKTFLRKAIDGMLAGIVRQVTKLNPRSFLATYAALHSIEEAWKKNGVQLESDVRLVNSKATGTPVGVDGPVASPPVHSKKTRGKQRALSESGQINMLKEYLRKNSSESLEMVHLATSVHDVYAVLRGYCVVALDRDAVFGSRRNEKAFQRILKRYLLLGIADKMHVETLVYSMDKEDFPWLKRAAKHNQDMFVAEFFFWIFSEVVNPLIKRLFYATASQSGKKERCFFRRDLWDIVCLKAEQEYVESKLWHQLSSEPIHDKTLGETSEQSMFLGVRRNMQPVFLTRFIPREVFGVRPIMVREQSELHNGYEYVTKLRIWYAGVLLRYLIQRDRQLRGFGRSTTIEVQQGWMKFRQHRLQTKEQRPLYFVTCDIEKAYDNVHLGILRKLLDMLYHRCKAEELEFFFLYDFGRDATGGRKRMVPGSGPRFRLLSRAEVANFAEKDRYLKPQVLNFERTFKDINFMAKRAVFRSVNRDVWFTFLRGIPQGGPLSSLFLQLYVGALENEMGIPVTEDELMMRYMDDILYISPDQNKVRRFLALILKGYPAAGVTFNPKKTCTNLPLNLPDLPLTPISDQGVTSVSWYGWVFNLTQDLSLKVDMRRYHAFRLRYLASVSYSSAITLRNSLTFCLLGKFAMALFDLHCGPQKSCIENVYEMFVLCAMDLLAYWRTCQKSQRGKREVLRILYQMMYHLARMLTSRQASLQQNGQLNDPLAIETLAWLAFSTVLCLEGRKASPLGKTCRREIEEQAMGMVQKCLVVDAKAYNWIVSLISNSEKRFPVTFRSIPL</sequence>
<dbReference type="GO" id="GO:0003720">
    <property type="term" value="F:telomerase activity"/>
    <property type="evidence" value="ECO:0007669"/>
    <property type="project" value="InterPro"/>
</dbReference>
<feature type="domain" description="Reverse transcriptase" evidence="16">
    <location>
        <begin position="342"/>
        <end position="660"/>
    </location>
</feature>
<evidence type="ECO:0000256" key="13">
    <source>
        <dbReference type="ARBA" id="ARBA00048173"/>
    </source>
</evidence>
<evidence type="ECO:0000313" key="17">
    <source>
        <dbReference type="EMBL" id="GAV04814.1"/>
    </source>
</evidence>
<evidence type="ECO:0000256" key="15">
    <source>
        <dbReference type="SAM" id="MobiDB-lite"/>
    </source>
</evidence>
<dbReference type="InterPro" id="IPR000477">
    <property type="entry name" value="RT_dom"/>
</dbReference>
<keyword evidence="4 14" id="KW-0158">Chromosome</keyword>
<dbReference type="PROSITE" id="PS50878">
    <property type="entry name" value="RT_POL"/>
    <property type="match status" value="1"/>
</dbReference>